<dbReference type="EMBL" id="CP126446">
    <property type="protein sequence ID" value="WIF98963.1"/>
    <property type="molecule type" value="Genomic_DNA"/>
</dbReference>
<evidence type="ECO:0000313" key="1">
    <source>
        <dbReference type="EMBL" id="WIF98963.1"/>
    </source>
</evidence>
<keyword evidence="2" id="KW-1185">Reference proteome</keyword>
<protein>
    <submittedName>
        <fullName evidence="1">Spore gernimation protein GerPD</fullName>
    </submittedName>
</protein>
<sequence length="72" mass="7943">MNRVKFEVHNCGLHVGNIRVSGVSSSSVFLIGDNESIALSSIFDTPPESVIYGPLVPLSERKRSKEKRKDDV</sequence>
<reference evidence="1 2" key="1">
    <citation type="submission" date="2023-05" db="EMBL/GenBank/DDBJ databases">
        <title>Comparative genomics reveals the evidence of polycyclic aromatic hydrocarbons degradation in moderately halophilic genus Pontibacillus.</title>
        <authorList>
            <person name="Yang H."/>
            <person name="Qian Z."/>
        </authorList>
    </citation>
    <scope>NUCLEOTIDE SEQUENCE [LARGE SCALE GENOMIC DNA]</scope>
    <source>
        <strain evidence="2">HN14</strain>
    </source>
</reference>
<proteinExistence type="predicted"/>
<evidence type="ECO:0000313" key="2">
    <source>
        <dbReference type="Proteomes" id="UP001236652"/>
    </source>
</evidence>
<name>A0ABY8V0D7_9BACI</name>
<organism evidence="1 2">
    <name type="scientific">Pontibacillus chungwhensis</name>
    <dbReference type="NCBI Taxonomy" id="265426"/>
    <lineage>
        <taxon>Bacteria</taxon>
        <taxon>Bacillati</taxon>
        <taxon>Bacillota</taxon>
        <taxon>Bacilli</taxon>
        <taxon>Bacillales</taxon>
        <taxon>Bacillaceae</taxon>
        <taxon>Pontibacillus</taxon>
    </lineage>
</organism>
<gene>
    <name evidence="1" type="ORF">QNI29_04725</name>
</gene>
<dbReference type="RefSeq" id="WP_231418725.1">
    <property type="nucleotide sequence ID" value="NZ_CP126446.1"/>
</dbReference>
<accession>A0ABY8V0D7</accession>
<dbReference type="Proteomes" id="UP001236652">
    <property type="component" value="Chromosome"/>
</dbReference>